<dbReference type="InterPro" id="IPR003018">
    <property type="entry name" value="GAF"/>
</dbReference>
<evidence type="ECO:0000256" key="2">
    <source>
        <dbReference type="SAM" id="Phobius"/>
    </source>
</evidence>
<evidence type="ECO:0000313" key="4">
    <source>
        <dbReference type="EMBL" id="SHG92852.1"/>
    </source>
</evidence>
<dbReference type="SUPFAM" id="SSF81606">
    <property type="entry name" value="PP2C-like"/>
    <property type="match status" value="1"/>
</dbReference>
<reference evidence="4 5" key="1">
    <citation type="submission" date="2016-11" db="EMBL/GenBank/DDBJ databases">
        <authorList>
            <person name="Jaros S."/>
            <person name="Januszkiewicz K."/>
            <person name="Wedrychowicz H."/>
        </authorList>
    </citation>
    <scope>NUCLEOTIDE SEQUENCE [LARGE SCALE GENOMIC DNA]</scope>
    <source>
        <strain evidence="4 5">DSM 24574</strain>
    </source>
</reference>
<feature type="transmembrane region" description="Helical" evidence="2">
    <location>
        <begin position="209"/>
        <end position="227"/>
    </location>
</feature>
<evidence type="ECO:0000313" key="5">
    <source>
        <dbReference type="Proteomes" id="UP000184212"/>
    </source>
</evidence>
<dbReference type="SUPFAM" id="SSF55781">
    <property type="entry name" value="GAF domain-like"/>
    <property type="match status" value="1"/>
</dbReference>
<dbReference type="InterPro" id="IPR029016">
    <property type="entry name" value="GAF-like_dom_sf"/>
</dbReference>
<dbReference type="PANTHER" id="PTHR43156:SF2">
    <property type="entry name" value="STAGE II SPORULATION PROTEIN E"/>
    <property type="match status" value="1"/>
</dbReference>
<dbReference type="InterPro" id="IPR052016">
    <property type="entry name" value="Bact_Sigma-Reg"/>
</dbReference>
<keyword evidence="1" id="KW-0378">Hydrolase</keyword>
<dbReference type="InterPro" id="IPR036457">
    <property type="entry name" value="PPM-type-like_dom_sf"/>
</dbReference>
<keyword evidence="2" id="KW-1133">Transmembrane helix</keyword>
<feature type="transmembrane region" description="Helical" evidence="2">
    <location>
        <begin position="176"/>
        <end position="197"/>
    </location>
</feature>
<dbReference type="Gene3D" id="3.30.450.40">
    <property type="match status" value="1"/>
</dbReference>
<dbReference type="RefSeq" id="WP_073134126.1">
    <property type="nucleotide sequence ID" value="NZ_FQWQ01000001.1"/>
</dbReference>
<keyword evidence="2" id="KW-0812">Transmembrane</keyword>
<dbReference type="InterPro" id="IPR001932">
    <property type="entry name" value="PPM-type_phosphatase-like_dom"/>
</dbReference>
<dbReference type="EMBL" id="FQWQ01000001">
    <property type="protein sequence ID" value="SHG92852.1"/>
    <property type="molecule type" value="Genomic_DNA"/>
</dbReference>
<feature type="domain" description="PPM-type phosphatase" evidence="3">
    <location>
        <begin position="468"/>
        <end position="689"/>
    </location>
</feature>
<keyword evidence="2" id="KW-0472">Membrane</keyword>
<dbReference type="Proteomes" id="UP000184212">
    <property type="component" value="Unassembled WGS sequence"/>
</dbReference>
<feature type="transmembrane region" description="Helical" evidence="2">
    <location>
        <begin position="150"/>
        <end position="170"/>
    </location>
</feature>
<feature type="transmembrane region" description="Helical" evidence="2">
    <location>
        <begin position="9"/>
        <end position="30"/>
    </location>
</feature>
<feature type="transmembrane region" description="Helical" evidence="2">
    <location>
        <begin position="42"/>
        <end position="60"/>
    </location>
</feature>
<dbReference type="Pfam" id="PF01590">
    <property type="entry name" value="GAF"/>
    <property type="match status" value="1"/>
</dbReference>
<dbReference type="AlphaFoldDB" id="A0A1M5NTJ5"/>
<evidence type="ECO:0000259" key="3">
    <source>
        <dbReference type="SMART" id="SM00331"/>
    </source>
</evidence>
<name>A0A1M5NTJ5_9BACT</name>
<keyword evidence="5" id="KW-1185">Reference proteome</keyword>
<accession>A0A1M5NTJ5</accession>
<dbReference type="OrthoDB" id="9763484at2"/>
<feature type="transmembrane region" description="Helical" evidence="2">
    <location>
        <begin position="72"/>
        <end position="93"/>
    </location>
</feature>
<sequence>MRSKAITRLLFTVGVITWLALVFTDISILFSTTSGIKPEVPVWLPGIILNLFILSLFYYYKLKIERDEVLNFVDLLWRVFATGLISTVISLGLRVIDHLLGSPDIGSRSAFNIVFNDLIYLINLGLMIGFLMMGYSAWKRLILYQKSKWLLRLWAFFEVGLLISLLYNTFRFPQVQWLHVTLLSIFVVVGLVLSGNMKWVAFLNFRQKWTSLLLLLLTIFYLFYSFFTNQSLSDNIVKVSENFTDYHRHIFVLSLMVFVTVYSIFSFLVILFNLPTTSVFEQKLEEVVNFQRISQSIQTEQSEESVYNILLETSVSSVFADAAWLEINSNAHEHKVFTYKITDKESRDIINHLNAHNIKGVFDQGSEKTKNLSKHLATLKGSRFRSILAFPIYVKGDNIGTLALLKELPEGFNKEMTKIVSTFSNQAGISIENFRLMEEALQNERYKEELKIAKMVQKSLLPTLLEQDHDFDVAAFSESADEVGGDYYDTLRINDHLVSIIIADVSGKGTTAAFHMSQMKGIFHSLAQRDIEPDDFMVQANQALVYCLERGSFISATYFIINTQTKKIRYARAGHCPVLYYHADRELTEYFKDKGVALGMVRNKSYSNFIQANEFTYKPGDIMILYTDGVTEAKDAKGEEFGYERLAAMVCDLRDLTPAQAQDHMIHKLYEFSGTENIDDDYTTMIVKFKS</sequence>
<dbReference type="Pfam" id="PF07228">
    <property type="entry name" value="SpoIIE"/>
    <property type="match status" value="1"/>
</dbReference>
<protein>
    <submittedName>
        <fullName evidence="4">Serine phosphatase RsbU, regulator of sigma subunit</fullName>
    </submittedName>
</protein>
<gene>
    <name evidence="4" type="ORF">SAMN04488109_2509</name>
</gene>
<proteinExistence type="predicted"/>
<dbReference type="GO" id="GO:0016791">
    <property type="term" value="F:phosphatase activity"/>
    <property type="evidence" value="ECO:0007669"/>
    <property type="project" value="TreeGrafter"/>
</dbReference>
<dbReference type="PANTHER" id="PTHR43156">
    <property type="entry name" value="STAGE II SPORULATION PROTEIN E-RELATED"/>
    <property type="match status" value="1"/>
</dbReference>
<feature type="transmembrane region" description="Helical" evidence="2">
    <location>
        <begin position="250"/>
        <end position="274"/>
    </location>
</feature>
<dbReference type="Gene3D" id="3.60.40.10">
    <property type="entry name" value="PPM-type phosphatase domain"/>
    <property type="match status" value="1"/>
</dbReference>
<organism evidence="4 5">
    <name type="scientific">Chryseolinea serpens</name>
    <dbReference type="NCBI Taxonomy" id="947013"/>
    <lineage>
        <taxon>Bacteria</taxon>
        <taxon>Pseudomonadati</taxon>
        <taxon>Bacteroidota</taxon>
        <taxon>Cytophagia</taxon>
        <taxon>Cytophagales</taxon>
        <taxon>Fulvivirgaceae</taxon>
        <taxon>Chryseolinea</taxon>
    </lineage>
</organism>
<dbReference type="SMART" id="SM00331">
    <property type="entry name" value="PP2C_SIG"/>
    <property type="match status" value="1"/>
</dbReference>
<dbReference type="STRING" id="947013.SAMN04488109_2509"/>
<feature type="transmembrane region" description="Helical" evidence="2">
    <location>
        <begin position="118"/>
        <end position="138"/>
    </location>
</feature>
<evidence type="ECO:0000256" key="1">
    <source>
        <dbReference type="ARBA" id="ARBA00022801"/>
    </source>
</evidence>